<evidence type="ECO:0000259" key="4">
    <source>
        <dbReference type="PROSITE" id="PS50110"/>
    </source>
</evidence>
<dbReference type="SMART" id="SM00267">
    <property type="entry name" value="GGDEF"/>
    <property type="match status" value="1"/>
</dbReference>
<dbReference type="Gene3D" id="3.30.70.270">
    <property type="match status" value="1"/>
</dbReference>
<dbReference type="Pfam" id="PF00072">
    <property type="entry name" value="Response_reg"/>
    <property type="match status" value="2"/>
</dbReference>
<dbReference type="InterPro" id="IPR000160">
    <property type="entry name" value="GGDEF_dom"/>
</dbReference>
<dbReference type="SMART" id="SM00448">
    <property type="entry name" value="REC"/>
    <property type="match status" value="2"/>
</dbReference>
<dbReference type="InterPro" id="IPR043128">
    <property type="entry name" value="Rev_trsase/Diguanyl_cyclase"/>
</dbReference>
<dbReference type="NCBIfam" id="TIGR00254">
    <property type="entry name" value="GGDEF"/>
    <property type="match status" value="1"/>
</dbReference>
<dbReference type="InterPro" id="IPR050469">
    <property type="entry name" value="Diguanylate_Cyclase"/>
</dbReference>
<dbReference type="eggNOG" id="COG0745">
    <property type="taxonomic scope" value="Bacteria"/>
</dbReference>
<gene>
    <name evidence="6" type="ordered locus">Tcr_1108</name>
</gene>
<dbReference type="InterPro" id="IPR029787">
    <property type="entry name" value="Nucleotide_cyclase"/>
</dbReference>
<dbReference type="AlphaFoldDB" id="Q31GM0"/>
<feature type="modified residue" description="4-aspartylphosphate" evidence="3">
    <location>
        <position position="178"/>
    </location>
</feature>
<feature type="domain" description="Response regulatory" evidence="4">
    <location>
        <begin position="127"/>
        <end position="247"/>
    </location>
</feature>
<dbReference type="CDD" id="cd00156">
    <property type="entry name" value="REC"/>
    <property type="match status" value="1"/>
</dbReference>
<organism evidence="6">
    <name type="scientific">Hydrogenovibrio crunogenus (strain DSM 25203 / XCL-2)</name>
    <name type="common">Thiomicrospira crunogena</name>
    <dbReference type="NCBI Taxonomy" id="317025"/>
    <lineage>
        <taxon>Bacteria</taxon>
        <taxon>Pseudomonadati</taxon>
        <taxon>Pseudomonadota</taxon>
        <taxon>Gammaproteobacteria</taxon>
        <taxon>Thiotrichales</taxon>
        <taxon>Piscirickettsiaceae</taxon>
        <taxon>Hydrogenovibrio</taxon>
    </lineage>
</organism>
<dbReference type="eggNOG" id="COG3706">
    <property type="taxonomic scope" value="Bacteria"/>
</dbReference>
<dbReference type="GO" id="GO:0000160">
    <property type="term" value="P:phosphorelay signal transduction system"/>
    <property type="evidence" value="ECO:0007669"/>
    <property type="project" value="InterPro"/>
</dbReference>
<dbReference type="SUPFAM" id="SSF55073">
    <property type="entry name" value="Nucleotide cyclase"/>
    <property type="match status" value="1"/>
</dbReference>
<dbReference type="InterPro" id="IPR011006">
    <property type="entry name" value="CheY-like_superfamily"/>
</dbReference>
<evidence type="ECO:0000256" key="3">
    <source>
        <dbReference type="PROSITE-ProRule" id="PRU00169"/>
    </source>
</evidence>
<feature type="domain" description="Response regulatory" evidence="4">
    <location>
        <begin position="2"/>
        <end position="118"/>
    </location>
</feature>
<dbReference type="HOGENOM" id="CLU_000445_11_28_6"/>
<feature type="domain" description="GGDEF" evidence="5">
    <location>
        <begin position="297"/>
        <end position="445"/>
    </location>
</feature>
<dbReference type="DNASU" id="3760720"/>
<accession>Q31GM0</accession>
<dbReference type="InterPro" id="IPR001789">
    <property type="entry name" value="Sig_transdc_resp-reg_receiver"/>
</dbReference>
<comment type="caution">
    <text evidence="3">Lacks conserved residue(s) required for the propagation of feature annotation.</text>
</comment>
<evidence type="ECO:0000256" key="1">
    <source>
        <dbReference type="ARBA" id="ARBA00012528"/>
    </source>
</evidence>
<dbReference type="PROSITE" id="PS50887">
    <property type="entry name" value="GGDEF"/>
    <property type="match status" value="1"/>
</dbReference>
<dbReference type="CDD" id="cd01949">
    <property type="entry name" value="GGDEF"/>
    <property type="match status" value="1"/>
</dbReference>
<reference evidence="6" key="1">
    <citation type="submission" date="2006-07" db="EMBL/GenBank/DDBJ databases">
        <title>Complete sequence of Thiomicrospira crunogena XCL-2.</title>
        <authorList>
            <consortium name="US DOE Joint Genome Institute"/>
            <person name="Copeland A."/>
            <person name="Lucas S."/>
            <person name="Lapidus A."/>
            <person name="Barry K."/>
            <person name="Detter J.C."/>
            <person name="Glavina del Rio T."/>
            <person name="Hammon N."/>
            <person name="Israni S."/>
            <person name="Dalin E."/>
            <person name="Tice H."/>
            <person name="Pitluck S."/>
            <person name="Chain P."/>
            <person name="Malfatti S."/>
            <person name="Shin M."/>
            <person name="Vergez L."/>
            <person name="Schmutz J."/>
            <person name="Larimer F."/>
            <person name="Land M."/>
            <person name="Hauser L."/>
            <person name="Kyrpides N."/>
            <person name="Lykidis A."/>
            <person name="Scott K.M."/>
            <person name="Sievert S."/>
            <person name="Kerfeld C."/>
            <person name="Freyermuth S."/>
            <person name="Dobrinski K."/>
            <person name="Boller A."/>
            <person name="Fitzpatrick K."/>
            <person name="Thoma P."/>
            <person name="Moore J."/>
            <person name="Richardson P."/>
        </authorList>
    </citation>
    <scope>NUCLEOTIDE SEQUENCE</scope>
    <source>
        <strain evidence="6">XCL-2</strain>
    </source>
</reference>
<dbReference type="SUPFAM" id="SSF52172">
    <property type="entry name" value="CheY-like"/>
    <property type="match status" value="2"/>
</dbReference>
<dbReference type="PANTHER" id="PTHR45138">
    <property type="entry name" value="REGULATORY COMPONENTS OF SENSORY TRANSDUCTION SYSTEM"/>
    <property type="match status" value="1"/>
</dbReference>
<name>Q31GM0_HYDCU</name>
<dbReference type="PANTHER" id="PTHR45138:SF9">
    <property type="entry name" value="DIGUANYLATE CYCLASE DGCM-RELATED"/>
    <property type="match status" value="1"/>
</dbReference>
<dbReference type="Pfam" id="PF00990">
    <property type="entry name" value="GGDEF"/>
    <property type="match status" value="1"/>
</dbReference>
<dbReference type="EMBL" id="CP000109">
    <property type="protein sequence ID" value="ABB41703.1"/>
    <property type="molecule type" value="Genomic_DNA"/>
</dbReference>
<proteinExistence type="predicted"/>
<protein>
    <recommendedName>
        <fullName evidence="1">diguanylate cyclase</fullName>
        <ecNumber evidence="1">2.7.7.65</ecNumber>
    </recommendedName>
</protein>
<dbReference type="Gene3D" id="3.40.50.2300">
    <property type="match status" value="2"/>
</dbReference>
<evidence type="ECO:0000259" key="5">
    <source>
        <dbReference type="PROSITE" id="PS50887"/>
    </source>
</evidence>
<keyword evidence="3" id="KW-0597">Phosphoprotein</keyword>
<evidence type="ECO:0000256" key="2">
    <source>
        <dbReference type="ARBA" id="ARBA00034247"/>
    </source>
</evidence>
<dbReference type="GO" id="GO:0052621">
    <property type="term" value="F:diguanylate cyclase activity"/>
    <property type="evidence" value="ECO:0007669"/>
    <property type="project" value="UniProtKB-EC"/>
</dbReference>
<dbReference type="PROSITE" id="PS50110">
    <property type="entry name" value="RESPONSE_REGULATORY"/>
    <property type="match status" value="2"/>
</dbReference>
<dbReference type="KEGG" id="tcx:Tcr_1108"/>
<comment type="catalytic activity">
    <reaction evidence="2">
        <text>2 GTP = 3',3'-c-di-GMP + 2 diphosphate</text>
        <dbReference type="Rhea" id="RHEA:24898"/>
        <dbReference type="ChEBI" id="CHEBI:33019"/>
        <dbReference type="ChEBI" id="CHEBI:37565"/>
        <dbReference type="ChEBI" id="CHEBI:58805"/>
        <dbReference type="EC" id="2.7.7.65"/>
    </reaction>
</comment>
<evidence type="ECO:0000313" key="6">
    <source>
        <dbReference type="EMBL" id="ABB41703.1"/>
    </source>
</evidence>
<sequence length="454" mass="50239">MNILIVDPSKSYREVVKEILSNEEVNVIEAKSGHEAFTYLKHKTPSAISIAHELGDMDSFKFLKTVNLNTILCNVPKFLLTSNASKDFKRKAYDAGFTEIFVKSDFPTLKRALKSLMLYATMNISAKVLYVEDTQSTADYTSHIMYSAGWEVDHVKSGEAAAELLDKRKGHYDLVVTDLVLEGNVSGIGLINLIRQGHENIRDIPILAVSGWNDLLRQVYVLKHGAGDFIAKPFHETDFLARAINLILNKKHLDTVKSAKKALYLKANIDAATGLNNRHYMEEYGEKMVADSCGRNEGITLALVDIDHFKSVNDSLGHASGDAVLKQVASLVKSHCHSNDLVIRYGGDELLILMTDVDQALATERLEMIRIDVARLNPVNVPVTVTIGAASCDKKTKPELMQLLKSQNGDADNVSVDLKTLFKTADDSLYMAKQSGRDQVCVNSLMSVNHPEAE</sequence>
<dbReference type="OrthoDB" id="9812260at2"/>
<dbReference type="EC" id="2.7.7.65" evidence="1"/>
<dbReference type="STRING" id="317025.Tcr_1108"/>